<dbReference type="Pfam" id="PF00440">
    <property type="entry name" value="TetR_N"/>
    <property type="match status" value="1"/>
</dbReference>
<dbReference type="Proteomes" id="UP001172911">
    <property type="component" value="Unassembled WGS sequence"/>
</dbReference>
<dbReference type="InterPro" id="IPR009057">
    <property type="entry name" value="Homeodomain-like_sf"/>
</dbReference>
<reference evidence="4" key="2">
    <citation type="submission" date="2023-03" db="EMBL/GenBank/DDBJ databases">
        <authorList>
            <person name="Zhang Z."/>
        </authorList>
    </citation>
    <scope>NUCLEOTIDE SEQUENCE</scope>
    <source>
        <strain evidence="4">DSA</strain>
    </source>
</reference>
<protein>
    <submittedName>
        <fullName evidence="4">TetR/AcrR family transcriptional regulator</fullName>
    </submittedName>
</protein>
<feature type="DNA-binding region" description="H-T-H motif" evidence="2">
    <location>
        <begin position="23"/>
        <end position="42"/>
    </location>
</feature>
<dbReference type="EMBL" id="JARPTC010000002">
    <property type="protein sequence ID" value="MDO7785839.1"/>
    <property type="molecule type" value="Genomic_DNA"/>
</dbReference>
<evidence type="ECO:0000259" key="3">
    <source>
        <dbReference type="PROSITE" id="PS50977"/>
    </source>
</evidence>
<sequence>MKKAAIVNATQELIFKNGVAETSIDAIARKAQVSKVTIFKHFSSKENLVLSVFTSYMNKLMDEFEKLIASNLSAKEKISKVLIASDNGSDAIGSHFFNSIIWDDPMIQFEYSKIASERALPAIVSIFMQGKAEGVIDEDITTEALIAYIGALMAIFKDPNFLKSSQEYKNSIRKLYFYGIFGKKG</sequence>
<dbReference type="Gene3D" id="1.10.357.10">
    <property type="entry name" value="Tetracycline Repressor, domain 2"/>
    <property type="match status" value="1"/>
</dbReference>
<organism evidence="4 5">
    <name type="scientific">Desulforamulus aquiferis</name>
    <dbReference type="NCBI Taxonomy" id="1397668"/>
    <lineage>
        <taxon>Bacteria</taxon>
        <taxon>Bacillati</taxon>
        <taxon>Bacillota</taxon>
        <taxon>Clostridia</taxon>
        <taxon>Eubacteriales</taxon>
        <taxon>Peptococcaceae</taxon>
        <taxon>Desulforamulus</taxon>
    </lineage>
</organism>
<dbReference type="AlphaFoldDB" id="A0AAW7Z784"/>
<dbReference type="PANTHER" id="PTHR43479">
    <property type="entry name" value="ACREF/ENVCD OPERON REPRESSOR-RELATED"/>
    <property type="match status" value="1"/>
</dbReference>
<evidence type="ECO:0000256" key="1">
    <source>
        <dbReference type="ARBA" id="ARBA00023125"/>
    </source>
</evidence>
<proteinExistence type="predicted"/>
<dbReference type="PRINTS" id="PR00455">
    <property type="entry name" value="HTHTETR"/>
</dbReference>
<dbReference type="PANTHER" id="PTHR43479:SF11">
    <property type="entry name" value="ACREF_ENVCD OPERON REPRESSOR-RELATED"/>
    <property type="match status" value="1"/>
</dbReference>
<accession>A0AAW7Z784</accession>
<keyword evidence="5" id="KW-1185">Reference proteome</keyword>
<gene>
    <name evidence="4" type="ORF">P6N53_01165</name>
</gene>
<keyword evidence="1 2" id="KW-0238">DNA-binding</keyword>
<dbReference type="InterPro" id="IPR050624">
    <property type="entry name" value="HTH-type_Tx_Regulator"/>
</dbReference>
<dbReference type="SUPFAM" id="SSF46689">
    <property type="entry name" value="Homeodomain-like"/>
    <property type="match status" value="1"/>
</dbReference>
<dbReference type="InterPro" id="IPR001647">
    <property type="entry name" value="HTH_TetR"/>
</dbReference>
<dbReference type="PROSITE" id="PS50977">
    <property type="entry name" value="HTH_TETR_2"/>
    <property type="match status" value="1"/>
</dbReference>
<evidence type="ECO:0000256" key="2">
    <source>
        <dbReference type="PROSITE-ProRule" id="PRU00335"/>
    </source>
</evidence>
<evidence type="ECO:0000313" key="5">
    <source>
        <dbReference type="Proteomes" id="UP001172911"/>
    </source>
</evidence>
<dbReference type="GO" id="GO:0003677">
    <property type="term" value="F:DNA binding"/>
    <property type="evidence" value="ECO:0007669"/>
    <property type="project" value="UniProtKB-UniRule"/>
</dbReference>
<evidence type="ECO:0000313" key="4">
    <source>
        <dbReference type="EMBL" id="MDO7785839.1"/>
    </source>
</evidence>
<comment type="caution">
    <text evidence="4">The sequence shown here is derived from an EMBL/GenBank/DDBJ whole genome shotgun (WGS) entry which is preliminary data.</text>
</comment>
<name>A0AAW7Z784_9FIRM</name>
<reference evidence="4" key="1">
    <citation type="journal article" date="2023" name="J. Hazard. Mater.">
        <title>Anaerobic biodegradation of pyrene and benzo[a]pyrene by a new sulfate-reducing Desulforamulus aquiferis strain DSA.</title>
        <authorList>
            <person name="Zhang Z."/>
            <person name="Sun J."/>
            <person name="Gong X."/>
            <person name="Wang C."/>
            <person name="Wang H."/>
        </authorList>
    </citation>
    <scope>NUCLEOTIDE SEQUENCE</scope>
    <source>
        <strain evidence="4">DSA</strain>
    </source>
</reference>
<feature type="domain" description="HTH tetR-type" evidence="3">
    <location>
        <begin position="1"/>
        <end position="60"/>
    </location>
</feature>